<evidence type="ECO:0000313" key="2">
    <source>
        <dbReference type="EMBL" id="KYF60256.1"/>
    </source>
</evidence>
<comment type="caution">
    <text evidence="2">The sequence shown here is derived from an EMBL/GenBank/DDBJ whole genome shotgun (WGS) entry which is preliminary data.</text>
</comment>
<sequence length="411" mass="45093">MTYPDNQRLPWRVVTPAAWPSAPADMSVTTYNEIDECPRRWALGAADYPGVWGGRGYPPRLQVPALTGSVVHLALEIITKQLARAGCPSPNDPSATQVMKDLGGYTSVINKCIDRVLERFADNPRALPVLEYARRTLRGQVPALRTRAQAILARLRLPAIGRAHSPNLSQPSQTARRAPLSAGAFPEIELRARRIGWKGKADLLVVSDDACEITDFKTGSPDEAHRFQVRVYALLWALDEELNPSGRAVRRLALAYEAGDVEVEPPTAQELDALTEDLVERRTAAEASLSARPPAARPTAENCRYCGVRQLCDDYWSALPRTRDEDPAARFGDVELKIVRRHGPTSWDAIVERARSVPTGTPALVRLQHLVELTAGEHLRVLEGAIVLGPAEDGARVIVTLGAFSEMYALT</sequence>
<reference evidence="2 3" key="1">
    <citation type="submission" date="2014-02" db="EMBL/GenBank/DDBJ databases">
        <title>The small core and large imbalanced accessory genome model reveals a collaborative survival strategy of Sorangium cellulosum strains in nature.</title>
        <authorList>
            <person name="Han K."/>
            <person name="Peng R."/>
            <person name="Blom J."/>
            <person name="Li Y.-Z."/>
        </authorList>
    </citation>
    <scope>NUCLEOTIDE SEQUENCE [LARGE SCALE GENOMIC DNA]</scope>
    <source>
        <strain evidence="2 3">So0157-18</strain>
    </source>
</reference>
<name>A0A150PXP1_SORCE</name>
<evidence type="ECO:0000313" key="3">
    <source>
        <dbReference type="Proteomes" id="UP000075604"/>
    </source>
</evidence>
<accession>A0A150PXP1</accession>
<proteinExistence type="predicted"/>
<protein>
    <recommendedName>
        <fullName evidence="1">PD-(D/E)XK endonuclease-like domain-containing protein</fullName>
    </recommendedName>
</protein>
<dbReference type="Pfam" id="PF12705">
    <property type="entry name" value="PDDEXK_1"/>
    <property type="match status" value="1"/>
</dbReference>
<dbReference type="InterPro" id="IPR011604">
    <property type="entry name" value="PDDEXK-like_dom_sf"/>
</dbReference>
<dbReference type="EMBL" id="JELX01000997">
    <property type="protein sequence ID" value="KYF60256.1"/>
    <property type="molecule type" value="Genomic_DNA"/>
</dbReference>
<dbReference type="Proteomes" id="UP000075604">
    <property type="component" value="Unassembled WGS sequence"/>
</dbReference>
<dbReference type="Gene3D" id="3.90.320.10">
    <property type="match status" value="1"/>
</dbReference>
<gene>
    <name evidence="2" type="ORF">BE04_25980</name>
</gene>
<dbReference type="InterPro" id="IPR038726">
    <property type="entry name" value="PDDEXK_AddAB-type"/>
</dbReference>
<feature type="domain" description="PD-(D/E)XK endonuclease-like" evidence="1">
    <location>
        <begin position="26"/>
        <end position="313"/>
    </location>
</feature>
<evidence type="ECO:0000259" key="1">
    <source>
        <dbReference type="Pfam" id="PF12705"/>
    </source>
</evidence>
<dbReference type="AlphaFoldDB" id="A0A150PXP1"/>
<organism evidence="2 3">
    <name type="scientific">Sorangium cellulosum</name>
    <name type="common">Polyangium cellulosum</name>
    <dbReference type="NCBI Taxonomy" id="56"/>
    <lineage>
        <taxon>Bacteria</taxon>
        <taxon>Pseudomonadati</taxon>
        <taxon>Myxococcota</taxon>
        <taxon>Polyangia</taxon>
        <taxon>Polyangiales</taxon>
        <taxon>Polyangiaceae</taxon>
        <taxon>Sorangium</taxon>
    </lineage>
</organism>